<dbReference type="EMBL" id="VLLL01000008">
    <property type="protein sequence ID" value="TWJ08131.1"/>
    <property type="molecule type" value="Genomic_DNA"/>
</dbReference>
<organism evidence="2 3">
    <name type="scientific">Stackebrandtia albiflava</name>
    <dbReference type="NCBI Taxonomy" id="406432"/>
    <lineage>
        <taxon>Bacteria</taxon>
        <taxon>Bacillati</taxon>
        <taxon>Actinomycetota</taxon>
        <taxon>Actinomycetes</taxon>
        <taxon>Glycomycetales</taxon>
        <taxon>Glycomycetaceae</taxon>
        <taxon>Stackebrandtia</taxon>
    </lineage>
</organism>
<dbReference type="Proteomes" id="UP000321617">
    <property type="component" value="Unassembled WGS sequence"/>
</dbReference>
<proteinExistence type="predicted"/>
<sequence>MTDESLATPHDRALARQLAYLTLKIELPIPEGPFDPDGTPRDRALAAEFGDEYARLAAIPPDRREAPHPDCTHCDPRT</sequence>
<evidence type="ECO:0000313" key="3">
    <source>
        <dbReference type="Proteomes" id="UP000321617"/>
    </source>
</evidence>
<accession>A0A562UR99</accession>
<dbReference type="AlphaFoldDB" id="A0A562UR99"/>
<comment type="caution">
    <text evidence="2">The sequence shown here is derived from an EMBL/GenBank/DDBJ whole genome shotgun (WGS) entry which is preliminary data.</text>
</comment>
<dbReference type="RefSeq" id="WP_147142298.1">
    <property type="nucleotide sequence ID" value="NZ_BAABIJ010000004.1"/>
</dbReference>
<name>A0A562UR99_9ACTN</name>
<gene>
    <name evidence="2" type="ORF">LX16_4351</name>
</gene>
<keyword evidence="3" id="KW-1185">Reference proteome</keyword>
<feature type="compositionally biased region" description="Basic and acidic residues" evidence="1">
    <location>
        <begin position="61"/>
        <end position="78"/>
    </location>
</feature>
<evidence type="ECO:0000313" key="2">
    <source>
        <dbReference type="EMBL" id="TWJ08131.1"/>
    </source>
</evidence>
<evidence type="ECO:0000256" key="1">
    <source>
        <dbReference type="SAM" id="MobiDB-lite"/>
    </source>
</evidence>
<reference evidence="2 3" key="1">
    <citation type="journal article" date="2013" name="Stand. Genomic Sci.">
        <title>Genomic Encyclopedia of Type Strains, Phase I: The one thousand microbial genomes (KMG-I) project.</title>
        <authorList>
            <person name="Kyrpides N.C."/>
            <person name="Woyke T."/>
            <person name="Eisen J.A."/>
            <person name="Garrity G."/>
            <person name="Lilburn T.G."/>
            <person name="Beck B.J."/>
            <person name="Whitman W.B."/>
            <person name="Hugenholtz P."/>
            <person name="Klenk H.P."/>
        </authorList>
    </citation>
    <scope>NUCLEOTIDE SEQUENCE [LARGE SCALE GENOMIC DNA]</scope>
    <source>
        <strain evidence="2 3">DSM 45044</strain>
    </source>
</reference>
<feature type="region of interest" description="Disordered" evidence="1">
    <location>
        <begin position="59"/>
        <end position="78"/>
    </location>
</feature>
<protein>
    <submittedName>
        <fullName evidence="2">Uncharacterized protein</fullName>
    </submittedName>
</protein>